<evidence type="ECO:0000259" key="6">
    <source>
        <dbReference type="PROSITE" id="PS51332"/>
    </source>
</evidence>
<dbReference type="GO" id="GO:0046872">
    <property type="term" value="F:metal ion binding"/>
    <property type="evidence" value="ECO:0007669"/>
    <property type="project" value="UniProtKB-KW"/>
</dbReference>
<evidence type="ECO:0000256" key="1">
    <source>
        <dbReference type="ARBA" id="ARBA00001966"/>
    </source>
</evidence>
<dbReference type="InterPro" id="IPR058240">
    <property type="entry name" value="rSAM_sf"/>
</dbReference>
<keyword evidence="5" id="KW-0411">Iron-sulfur</keyword>
<organism evidence="8">
    <name type="scientific">marine metagenome</name>
    <dbReference type="NCBI Taxonomy" id="408172"/>
    <lineage>
        <taxon>unclassified sequences</taxon>
        <taxon>metagenomes</taxon>
        <taxon>ecological metagenomes</taxon>
    </lineage>
</organism>
<dbReference type="SUPFAM" id="SSF52242">
    <property type="entry name" value="Cobalamin (vitamin B12)-binding domain"/>
    <property type="match status" value="1"/>
</dbReference>
<dbReference type="AlphaFoldDB" id="A0A382CW45"/>
<dbReference type="SUPFAM" id="SSF102114">
    <property type="entry name" value="Radical SAM enzymes"/>
    <property type="match status" value="1"/>
</dbReference>
<dbReference type="InterPro" id="IPR007197">
    <property type="entry name" value="rSAM"/>
</dbReference>
<proteinExistence type="predicted"/>
<dbReference type="SFLD" id="SFLDS00029">
    <property type="entry name" value="Radical_SAM"/>
    <property type="match status" value="1"/>
</dbReference>
<keyword evidence="4" id="KW-0408">Iron</keyword>
<dbReference type="GO" id="GO:0031419">
    <property type="term" value="F:cobalamin binding"/>
    <property type="evidence" value="ECO:0007669"/>
    <property type="project" value="InterPro"/>
</dbReference>
<evidence type="ECO:0000256" key="2">
    <source>
        <dbReference type="ARBA" id="ARBA00022691"/>
    </source>
</evidence>
<feature type="domain" description="Radical SAM core" evidence="7">
    <location>
        <begin position="212"/>
        <end position="446"/>
    </location>
</feature>
<evidence type="ECO:0000313" key="8">
    <source>
        <dbReference type="EMBL" id="SVB30044.1"/>
    </source>
</evidence>
<dbReference type="EMBL" id="UINC01036297">
    <property type="protein sequence ID" value="SVB30044.1"/>
    <property type="molecule type" value="Genomic_DNA"/>
</dbReference>
<dbReference type="InterPro" id="IPR006638">
    <property type="entry name" value="Elp3/MiaA/NifB-like_rSAM"/>
</dbReference>
<dbReference type="PROSITE" id="PS51332">
    <property type="entry name" value="B12_BINDING"/>
    <property type="match status" value="1"/>
</dbReference>
<evidence type="ECO:0000256" key="3">
    <source>
        <dbReference type="ARBA" id="ARBA00022723"/>
    </source>
</evidence>
<sequence>MSLSYPDIQLIRPPAVESFRFATTSITLPIGLAYISSSLKEHGFKVGILDAVGEAPKNRTGYYKGYLVGLGLKEIAEKINPNSKCVGISVIFTHEWPAVVKLISLIKEKFPNMPIILGGEHISAMPEFSLITSNADYIVMGEGEETIIELIKAIKNRKTFQKIEGIGYNINNQVVINNRRNRRQSIDKISYPDWDSFNVKGYYENRFVGGMYSDNLTIPILATRGCPYQCTYCSAPNMWLPLWIPRDPILVVDEIEYYVKKFGAGNFPFQDLTAIIKRDWIKAFCEELIKRELNINWQLPTGTRSEAIDSEIAFLIKKSGMISMAYAPESGSEETRKYIKKKMKTDRLFDSIDAAAQADLNVAVFLVIGFPHDLPKHLEENKNFVERLAKHGVTDLSVGFYMALPGTELFHSLYDSNKIKLDIKYFKHILDSLALFPSQKYCPAISRTNLFLWKLKFYIKFYKSKKLKNSKSSLLNSVIIALRGVFSSEGHNSKLQTAFRNAYISLVDTVKSKSKRWISKKEELNLFEEWDNIYRQIRKEKLSKNIVKVSPADTRDL</sequence>
<dbReference type="CDD" id="cd02068">
    <property type="entry name" value="radical_SAM_B12_BD"/>
    <property type="match status" value="1"/>
</dbReference>
<feature type="non-terminal residue" evidence="8">
    <location>
        <position position="557"/>
    </location>
</feature>
<comment type="cofactor">
    <cofactor evidence="1">
        <name>[4Fe-4S] cluster</name>
        <dbReference type="ChEBI" id="CHEBI:49883"/>
    </cofactor>
</comment>
<keyword evidence="3" id="KW-0479">Metal-binding</keyword>
<dbReference type="InterPro" id="IPR051198">
    <property type="entry name" value="BchE-like"/>
</dbReference>
<dbReference type="Gene3D" id="3.80.30.20">
    <property type="entry name" value="tm_1862 like domain"/>
    <property type="match status" value="1"/>
</dbReference>
<feature type="domain" description="B12-binding" evidence="6">
    <location>
        <begin position="13"/>
        <end position="161"/>
    </location>
</feature>
<dbReference type="SFLD" id="SFLDG01123">
    <property type="entry name" value="methyltransferase_(Class_B)"/>
    <property type="match status" value="1"/>
</dbReference>
<dbReference type="CDD" id="cd01335">
    <property type="entry name" value="Radical_SAM"/>
    <property type="match status" value="1"/>
</dbReference>
<protein>
    <submittedName>
        <fullName evidence="8">Uncharacterized protein</fullName>
    </submittedName>
</protein>
<keyword evidence="2" id="KW-0949">S-adenosyl-L-methionine</keyword>
<name>A0A382CW45_9ZZZZ</name>
<dbReference type="SMART" id="SM00729">
    <property type="entry name" value="Elp3"/>
    <property type="match status" value="1"/>
</dbReference>
<dbReference type="PANTHER" id="PTHR43409">
    <property type="entry name" value="ANAEROBIC MAGNESIUM-PROTOPORPHYRIN IX MONOMETHYL ESTER CYCLASE-RELATED"/>
    <property type="match status" value="1"/>
</dbReference>
<dbReference type="PROSITE" id="PS51918">
    <property type="entry name" value="RADICAL_SAM"/>
    <property type="match status" value="1"/>
</dbReference>
<dbReference type="GO" id="GO:0051539">
    <property type="term" value="F:4 iron, 4 sulfur cluster binding"/>
    <property type="evidence" value="ECO:0007669"/>
    <property type="project" value="UniProtKB-KW"/>
</dbReference>
<dbReference type="InterPro" id="IPR034466">
    <property type="entry name" value="Methyltransferase_Class_B"/>
</dbReference>
<accession>A0A382CW45</accession>
<evidence type="ECO:0000259" key="7">
    <source>
        <dbReference type="PROSITE" id="PS51918"/>
    </source>
</evidence>
<dbReference type="InterPro" id="IPR036724">
    <property type="entry name" value="Cobalamin-bd_sf"/>
</dbReference>
<dbReference type="GO" id="GO:0005829">
    <property type="term" value="C:cytosol"/>
    <property type="evidence" value="ECO:0007669"/>
    <property type="project" value="TreeGrafter"/>
</dbReference>
<dbReference type="Pfam" id="PF04055">
    <property type="entry name" value="Radical_SAM"/>
    <property type="match status" value="1"/>
</dbReference>
<dbReference type="SFLD" id="SFLDG01082">
    <property type="entry name" value="B12-binding_domain_containing"/>
    <property type="match status" value="1"/>
</dbReference>
<evidence type="ECO:0000256" key="5">
    <source>
        <dbReference type="ARBA" id="ARBA00023014"/>
    </source>
</evidence>
<dbReference type="InterPro" id="IPR006158">
    <property type="entry name" value="Cobalamin-bd"/>
</dbReference>
<dbReference type="InterPro" id="IPR023404">
    <property type="entry name" value="rSAM_horseshoe"/>
</dbReference>
<gene>
    <name evidence="8" type="ORF">METZ01_LOCUS182898</name>
</gene>
<dbReference type="Pfam" id="PF02310">
    <property type="entry name" value="B12-binding"/>
    <property type="match status" value="1"/>
</dbReference>
<reference evidence="8" key="1">
    <citation type="submission" date="2018-05" db="EMBL/GenBank/DDBJ databases">
        <authorList>
            <person name="Lanie J.A."/>
            <person name="Ng W.-L."/>
            <person name="Kazmierczak K.M."/>
            <person name="Andrzejewski T.M."/>
            <person name="Davidsen T.M."/>
            <person name="Wayne K.J."/>
            <person name="Tettelin H."/>
            <person name="Glass J.I."/>
            <person name="Rusch D."/>
            <person name="Podicherti R."/>
            <person name="Tsui H.-C.T."/>
            <person name="Winkler M.E."/>
        </authorList>
    </citation>
    <scope>NUCLEOTIDE SEQUENCE</scope>
</reference>
<dbReference type="PANTHER" id="PTHR43409:SF15">
    <property type="entry name" value="PUTATIVE-RELATED"/>
    <property type="match status" value="1"/>
</dbReference>
<dbReference type="GO" id="GO:0003824">
    <property type="term" value="F:catalytic activity"/>
    <property type="evidence" value="ECO:0007669"/>
    <property type="project" value="InterPro"/>
</dbReference>
<evidence type="ECO:0000256" key="4">
    <source>
        <dbReference type="ARBA" id="ARBA00023004"/>
    </source>
</evidence>
<dbReference type="Gene3D" id="3.40.50.280">
    <property type="entry name" value="Cobalamin-binding domain"/>
    <property type="match status" value="1"/>
</dbReference>